<keyword evidence="1" id="KW-0732">Signal</keyword>
<proteinExistence type="predicted"/>
<gene>
    <name evidence="2" type="ORF">AWW68_13205</name>
</gene>
<dbReference type="EMBL" id="LRPC01000028">
    <property type="protein sequence ID" value="KYG73641.1"/>
    <property type="molecule type" value="Genomic_DNA"/>
</dbReference>
<feature type="signal peptide" evidence="1">
    <location>
        <begin position="1"/>
        <end position="20"/>
    </location>
</feature>
<name>A0A150X4J5_9BACT</name>
<dbReference type="CDD" id="cd07067">
    <property type="entry name" value="HP_PGM_like"/>
    <property type="match status" value="1"/>
</dbReference>
<sequence>MKKILVLCFLLGLAISPAFAQTDLTTFILVRHAEKSNDDPRDPSLSAEGEARAQKLAEVLAEQDIAAIYSTPFKRTRTTAEPLAQAKGLTVNVYDFRSQTYLQDMLKKHKGSTILISGHSNTTPMVANILLGSEKFKQLDEKEYGMIFIVTVSEIGKGTVTVLKY</sequence>
<dbReference type="SUPFAM" id="SSF53254">
    <property type="entry name" value="Phosphoglycerate mutase-like"/>
    <property type="match status" value="1"/>
</dbReference>
<evidence type="ECO:0000313" key="3">
    <source>
        <dbReference type="Proteomes" id="UP000075606"/>
    </source>
</evidence>
<dbReference type="Gene3D" id="3.40.50.1240">
    <property type="entry name" value="Phosphoglycerate mutase-like"/>
    <property type="match status" value="1"/>
</dbReference>
<feature type="chain" id="PRO_5007574177" description="Phosphoglycerate mutase" evidence="1">
    <location>
        <begin position="21"/>
        <end position="165"/>
    </location>
</feature>
<dbReference type="AlphaFoldDB" id="A0A150X4J5"/>
<dbReference type="OrthoDB" id="3296006at2"/>
<protein>
    <recommendedName>
        <fullName evidence="4">Phosphoglycerate mutase</fullName>
    </recommendedName>
</protein>
<evidence type="ECO:0000256" key="1">
    <source>
        <dbReference type="SAM" id="SignalP"/>
    </source>
</evidence>
<dbReference type="InterPro" id="IPR029033">
    <property type="entry name" value="His_PPase_superfam"/>
</dbReference>
<evidence type="ECO:0008006" key="4">
    <source>
        <dbReference type="Google" id="ProtNLM"/>
    </source>
</evidence>
<dbReference type="Pfam" id="PF00300">
    <property type="entry name" value="His_Phos_1"/>
    <property type="match status" value="1"/>
</dbReference>
<dbReference type="RefSeq" id="WP_068222219.1">
    <property type="nucleotide sequence ID" value="NZ_LRPC01000028.1"/>
</dbReference>
<dbReference type="STRING" id="333140.AWW68_13205"/>
<evidence type="ECO:0000313" key="2">
    <source>
        <dbReference type="EMBL" id="KYG73641.1"/>
    </source>
</evidence>
<dbReference type="SMART" id="SM00855">
    <property type="entry name" value="PGAM"/>
    <property type="match status" value="1"/>
</dbReference>
<organism evidence="2 3">
    <name type="scientific">Roseivirga spongicola</name>
    <dbReference type="NCBI Taxonomy" id="333140"/>
    <lineage>
        <taxon>Bacteria</taxon>
        <taxon>Pseudomonadati</taxon>
        <taxon>Bacteroidota</taxon>
        <taxon>Cytophagia</taxon>
        <taxon>Cytophagales</taxon>
        <taxon>Roseivirgaceae</taxon>
        <taxon>Roseivirga</taxon>
    </lineage>
</organism>
<reference evidence="2 3" key="1">
    <citation type="submission" date="2016-01" db="EMBL/GenBank/DDBJ databases">
        <title>Genome sequencing of Roseivirga spongicola UST030701-084.</title>
        <authorList>
            <person name="Selvaratnam C."/>
            <person name="Thevarajoo S."/>
            <person name="Goh K.M."/>
            <person name="Ee R."/>
            <person name="Chan K.-G."/>
            <person name="Chong C.S."/>
        </authorList>
    </citation>
    <scope>NUCLEOTIDE SEQUENCE [LARGE SCALE GENOMIC DNA]</scope>
    <source>
        <strain evidence="2 3">UST030701-084</strain>
    </source>
</reference>
<dbReference type="Proteomes" id="UP000075606">
    <property type="component" value="Unassembled WGS sequence"/>
</dbReference>
<dbReference type="InterPro" id="IPR013078">
    <property type="entry name" value="His_Pase_superF_clade-1"/>
</dbReference>
<accession>A0A150X4J5</accession>
<comment type="caution">
    <text evidence="2">The sequence shown here is derived from an EMBL/GenBank/DDBJ whole genome shotgun (WGS) entry which is preliminary data.</text>
</comment>
<keyword evidence="3" id="KW-1185">Reference proteome</keyword>